<keyword evidence="2" id="KW-0732">Signal</keyword>
<accession>A0ABW6ADB0</accession>
<name>A0ABW6ADB0_9BACT</name>
<evidence type="ECO:0000256" key="2">
    <source>
        <dbReference type="SAM" id="SignalP"/>
    </source>
</evidence>
<evidence type="ECO:0000313" key="4">
    <source>
        <dbReference type="Proteomes" id="UP001597512"/>
    </source>
</evidence>
<evidence type="ECO:0000256" key="1">
    <source>
        <dbReference type="ARBA" id="ARBA00022801"/>
    </source>
</evidence>
<gene>
    <name evidence="3" type="ORF">ACFS25_03380</name>
</gene>
<evidence type="ECO:0008006" key="5">
    <source>
        <dbReference type="Google" id="ProtNLM"/>
    </source>
</evidence>
<feature type="signal peptide" evidence="2">
    <location>
        <begin position="1"/>
        <end position="26"/>
    </location>
</feature>
<proteinExistence type="predicted"/>
<feature type="chain" id="PRO_5046323266" description="Beta-hexosaminidase bacterial type N-terminal domain-containing protein" evidence="2">
    <location>
        <begin position="27"/>
        <end position="729"/>
    </location>
</feature>
<dbReference type="RefSeq" id="WP_381496991.1">
    <property type="nucleotide sequence ID" value="NZ_JBHUOM010000001.1"/>
</dbReference>
<keyword evidence="1" id="KW-0378">Hydrolase</keyword>
<dbReference type="EMBL" id="JBHUOM010000001">
    <property type="protein sequence ID" value="MFD2932804.1"/>
    <property type="molecule type" value="Genomic_DNA"/>
</dbReference>
<dbReference type="Gene3D" id="3.30.379.10">
    <property type="entry name" value="Chitobiase/beta-hexosaminidase domain 2-like"/>
    <property type="match status" value="1"/>
</dbReference>
<dbReference type="SUPFAM" id="SSF55545">
    <property type="entry name" value="beta-N-acetylhexosaminidase-like domain"/>
    <property type="match status" value="1"/>
</dbReference>
<reference evidence="4" key="1">
    <citation type="journal article" date="2019" name="Int. J. Syst. Evol. Microbiol.">
        <title>The Global Catalogue of Microorganisms (GCM) 10K type strain sequencing project: providing services to taxonomists for standard genome sequencing and annotation.</title>
        <authorList>
            <consortium name="The Broad Institute Genomics Platform"/>
            <consortium name="The Broad Institute Genome Sequencing Center for Infectious Disease"/>
            <person name="Wu L."/>
            <person name="Ma J."/>
        </authorList>
    </citation>
    <scope>NUCLEOTIDE SEQUENCE [LARGE SCALE GENOMIC DNA]</scope>
    <source>
        <strain evidence="4">KCTC 52490</strain>
    </source>
</reference>
<dbReference type="Proteomes" id="UP001597512">
    <property type="component" value="Unassembled WGS sequence"/>
</dbReference>
<protein>
    <recommendedName>
        <fullName evidence="5">Beta-hexosaminidase bacterial type N-terminal domain-containing protein</fullName>
    </recommendedName>
</protein>
<organism evidence="3 4">
    <name type="scientific">Spirosoma flavum</name>
    <dbReference type="NCBI Taxonomy" id="2048557"/>
    <lineage>
        <taxon>Bacteria</taxon>
        <taxon>Pseudomonadati</taxon>
        <taxon>Bacteroidota</taxon>
        <taxon>Cytophagia</taxon>
        <taxon>Cytophagales</taxon>
        <taxon>Cytophagaceae</taxon>
        <taxon>Spirosoma</taxon>
    </lineage>
</organism>
<evidence type="ECO:0000313" key="3">
    <source>
        <dbReference type="EMBL" id="MFD2932804.1"/>
    </source>
</evidence>
<sequence length="729" mass="83153">MQRQSAILWLCMLTFLPRFVSAQAKAERLVVAFDTTNKPIRFGVSHLEKALQKAGQSINTMLLVSGAKAATITIRIVPAQTESSIREEGYRISYQQTNLLITATDSVGAMYGVMDAAEQIGMGKTWRTLTTKKVDPHLTVRALKVNLPWSSYRSGPAMELHTDVCRDLKYWQRFLDQMAENRFNILSLWNIHPFSYMVKPTNFPAANSFSAQEMADWKRFWTALFRMAQERGIAPYIVNWNIAVSPDFAKQYGVKERNDTSAVVKRYTREVVTQVINEYPDLAGIGITLADWMSNFKTADSPLPDMTPKDREDWLEETIVAGIKAANRSVKLLHRSVLSADPGEMRRVINNAHLPDTTLVEIKFNWSHGHSTPVLALTHDSHSGKRDDGYWNPLPANYRIQWMIRNEDFFILRWGQPDFIRRHIAQNTAPYVNGYFVGSEGYIPAKDYSHIANSHRTWEYAFEKQWLFYQLWGRLLYDPATPDAVFEASFANRYALKSGKSMLDAFSAASQMPLRLASFYGSTWDYTLYSEGFLSPFSASKGIQDDFSSFISINELIDHSTLDPAYVSIKDYVTGTQVKKAVPAGMTSPLALADLLDADSQTVVDRVQQLRPNPNPTLACELADLETWAYLSRYFADKLRAGVALQTYRLYQDKTQQQKAIMLLTRCLSHWQKVGEITASHYHEVPYIEGYLSKENAYKDARRFSWTNYLPQVERDIDLAKDGNFIDVK</sequence>
<comment type="caution">
    <text evidence="3">The sequence shown here is derived from an EMBL/GenBank/DDBJ whole genome shotgun (WGS) entry which is preliminary data.</text>
</comment>
<keyword evidence="4" id="KW-1185">Reference proteome</keyword>
<dbReference type="InterPro" id="IPR029018">
    <property type="entry name" value="Hex-like_dom2"/>
</dbReference>